<reference evidence="1" key="1">
    <citation type="submission" date="2023-08" db="EMBL/GenBank/DDBJ databases">
        <title>Black Yeasts Isolated from many extreme environments.</title>
        <authorList>
            <person name="Coleine C."/>
            <person name="Stajich J.E."/>
            <person name="Selbmann L."/>
        </authorList>
    </citation>
    <scope>NUCLEOTIDE SEQUENCE</scope>
    <source>
        <strain evidence="1">CCFEE 5810</strain>
    </source>
</reference>
<name>A0AAN7W8T4_9PEZI</name>
<dbReference type="EMBL" id="JAVRQU010000010">
    <property type="protein sequence ID" value="KAK5697875.1"/>
    <property type="molecule type" value="Genomic_DNA"/>
</dbReference>
<proteinExistence type="predicted"/>
<organism evidence="1 2">
    <name type="scientific">Elasticomyces elasticus</name>
    <dbReference type="NCBI Taxonomy" id="574655"/>
    <lineage>
        <taxon>Eukaryota</taxon>
        <taxon>Fungi</taxon>
        <taxon>Dikarya</taxon>
        <taxon>Ascomycota</taxon>
        <taxon>Pezizomycotina</taxon>
        <taxon>Dothideomycetes</taxon>
        <taxon>Dothideomycetidae</taxon>
        <taxon>Mycosphaerellales</taxon>
        <taxon>Teratosphaeriaceae</taxon>
        <taxon>Elasticomyces</taxon>
    </lineage>
</organism>
<dbReference type="AlphaFoldDB" id="A0AAN7W8T4"/>
<gene>
    <name evidence="1" type="ORF">LTR97_006834</name>
</gene>
<protein>
    <submittedName>
        <fullName evidence="1">Uncharacterized protein</fullName>
    </submittedName>
</protein>
<evidence type="ECO:0000313" key="2">
    <source>
        <dbReference type="Proteomes" id="UP001310594"/>
    </source>
</evidence>
<comment type="caution">
    <text evidence="1">The sequence shown here is derived from an EMBL/GenBank/DDBJ whole genome shotgun (WGS) entry which is preliminary data.</text>
</comment>
<dbReference type="Proteomes" id="UP001310594">
    <property type="component" value="Unassembled WGS sequence"/>
</dbReference>
<evidence type="ECO:0000313" key="1">
    <source>
        <dbReference type="EMBL" id="KAK5697875.1"/>
    </source>
</evidence>
<sequence length="64" mass="7186">MAVHGTTLVGLGEQMTWVEEMIEQNDLTKLAELEEHLFLGVEDHDMELHPTLHAAPIRLGFSTC</sequence>
<accession>A0AAN7W8T4</accession>